<evidence type="ECO:0000256" key="5">
    <source>
        <dbReference type="ARBA" id="ARBA00023157"/>
    </source>
</evidence>
<dbReference type="PANTHER" id="PTHR12990:SF9">
    <property type="entry name" value="CEREBRAL DOPAMINE NEUROTROPHIC FACTOR"/>
    <property type="match status" value="1"/>
</dbReference>
<evidence type="ECO:0000313" key="8">
    <source>
        <dbReference type="Ensembl" id="ENSLLEP00000022570.1"/>
    </source>
</evidence>
<keyword evidence="4" id="KW-0732">Signal</keyword>
<protein>
    <submittedName>
        <fullName evidence="8">Cerebral dopamine neurotrophic factor</fullName>
    </submittedName>
</protein>
<dbReference type="Pfam" id="PF10208">
    <property type="entry name" value="ARMET_C"/>
    <property type="match status" value="1"/>
</dbReference>
<name>A0A8C5N3K8_9ANUR</name>
<dbReference type="GO" id="GO:0071542">
    <property type="term" value="P:dopaminergic neuron differentiation"/>
    <property type="evidence" value="ECO:0007669"/>
    <property type="project" value="TreeGrafter"/>
</dbReference>
<reference evidence="8" key="1">
    <citation type="submission" date="2025-08" db="UniProtKB">
        <authorList>
            <consortium name="Ensembl"/>
        </authorList>
    </citation>
    <scope>IDENTIFICATION</scope>
</reference>
<dbReference type="Gene3D" id="1.10.720.30">
    <property type="entry name" value="SAP domain"/>
    <property type="match status" value="1"/>
</dbReference>
<evidence type="ECO:0000313" key="9">
    <source>
        <dbReference type="Proteomes" id="UP000694569"/>
    </source>
</evidence>
<keyword evidence="9" id="KW-1185">Reference proteome</keyword>
<dbReference type="GO" id="GO:1904338">
    <property type="term" value="P:regulation of dopaminergic neuron differentiation"/>
    <property type="evidence" value="ECO:0007669"/>
    <property type="project" value="Ensembl"/>
</dbReference>
<comment type="similarity">
    <text evidence="2">Belongs to the ARMET family.</text>
</comment>
<organism evidence="8 9">
    <name type="scientific">Leptobrachium leishanense</name>
    <name type="common">Leishan spiny toad</name>
    <dbReference type="NCBI Taxonomy" id="445787"/>
    <lineage>
        <taxon>Eukaryota</taxon>
        <taxon>Metazoa</taxon>
        <taxon>Chordata</taxon>
        <taxon>Craniata</taxon>
        <taxon>Vertebrata</taxon>
        <taxon>Euteleostomi</taxon>
        <taxon>Amphibia</taxon>
        <taxon>Batrachia</taxon>
        <taxon>Anura</taxon>
        <taxon>Pelobatoidea</taxon>
        <taxon>Megophryidae</taxon>
        <taxon>Leptobrachium</taxon>
    </lineage>
</organism>
<evidence type="ECO:0000259" key="7">
    <source>
        <dbReference type="Pfam" id="PF20145"/>
    </source>
</evidence>
<dbReference type="GO" id="GO:0005783">
    <property type="term" value="C:endoplasmic reticulum"/>
    <property type="evidence" value="ECO:0007669"/>
    <property type="project" value="TreeGrafter"/>
</dbReference>
<dbReference type="Ensembl" id="ENSLLET00000023440.1">
    <property type="protein sequence ID" value="ENSLLEP00000022570.1"/>
    <property type="gene ID" value="ENSLLEG00000014288.1"/>
</dbReference>
<evidence type="ECO:0000256" key="2">
    <source>
        <dbReference type="ARBA" id="ARBA00005617"/>
    </source>
</evidence>
<evidence type="ECO:0000256" key="3">
    <source>
        <dbReference type="ARBA" id="ARBA00022525"/>
    </source>
</evidence>
<dbReference type="GO" id="GO:0005615">
    <property type="term" value="C:extracellular space"/>
    <property type="evidence" value="ECO:0007669"/>
    <property type="project" value="TreeGrafter"/>
</dbReference>
<dbReference type="GeneTree" id="ENSGT00390000007160"/>
<comment type="subcellular location">
    <subcellularLocation>
        <location evidence="1">Secreted</location>
    </subcellularLocation>
</comment>
<dbReference type="FunFam" id="1.10.225.10:FF:000003">
    <property type="entry name" value="Mesencephalic astrocyte-derived neurotrophic factor"/>
    <property type="match status" value="1"/>
</dbReference>
<dbReference type="SUPFAM" id="SSF68906">
    <property type="entry name" value="SAP domain"/>
    <property type="match status" value="1"/>
</dbReference>
<sequence length="224" mass="24751">MMAVLRRCPGVDSPRDAESEVAMVTEELEVAATFQCVGDAADAVVVEPWSVESGVPEPQLSFPSPGEATEPSDGIVCKEYLGRFYNSLAGRNIALTPASIEKEFINTCIDSTGKENHLCYYLGATEDAATKILNEVTRPMSAHVPADKICERLRKVDPQICELKYDKELDLKSMDLAKMKVADLRKILNSWGETCRACIEKTDFVELVKTLAPKYTTRSQKPDL</sequence>
<feature type="domain" description="ARMET C-terminal" evidence="6">
    <location>
        <begin position="174"/>
        <end position="215"/>
    </location>
</feature>
<dbReference type="InterPro" id="IPR045333">
    <property type="entry name" value="ARMET-like"/>
</dbReference>
<feature type="domain" description="ARMET N-terminal" evidence="7">
    <location>
        <begin position="76"/>
        <end position="169"/>
    </location>
</feature>
<dbReference type="GO" id="GO:0031175">
    <property type="term" value="P:neuron projection development"/>
    <property type="evidence" value="ECO:0007669"/>
    <property type="project" value="TreeGrafter"/>
</dbReference>
<reference evidence="8" key="2">
    <citation type="submission" date="2025-09" db="UniProtKB">
        <authorList>
            <consortium name="Ensembl"/>
        </authorList>
    </citation>
    <scope>IDENTIFICATION</scope>
</reference>
<dbReference type="InterPro" id="IPR019345">
    <property type="entry name" value="ARMET_C"/>
</dbReference>
<dbReference type="Proteomes" id="UP000694569">
    <property type="component" value="Unplaced"/>
</dbReference>
<accession>A0A8C5N3K8</accession>
<dbReference type="PANTHER" id="PTHR12990">
    <property type="entry name" value="ARMET-LIKE PROTEIN"/>
    <property type="match status" value="1"/>
</dbReference>
<keyword evidence="3" id="KW-0964">Secreted</keyword>
<proteinExistence type="inferred from homology"/>
<keyword evidence="5" id="KW-1015">Disulfide bond</keyword>
<dbReference type="InterPro" id="IPR045332">
    <property type="entry name" value="ARMET_N"/>
</dbReference>
<evidence type="ECO:0000256" key="1">
    <source>
        <dbReference type="ARBA" id="ARBA00004613"/>
    </source>
</evidence>
<gene>
    <name evidence="8" type="primary">CDNF</name>
</gene>
<evidence type="ECO:0000256" key="4">
    <source>
        <dbReference type="ARBA" id="ARBA00022729"/>
    </source>
</evidence>
<dbReference type="Pfam" id="PF20145">
    <property type="entry name" value="ARMET_N"/>
    <property type="match status" value="1"/>
</dbReference>
<evidence type="ECO:0000259" key="6">
    <source>
        <dbReference type="Pfam" id="PF10208"/>
    </source>
</evidence>
<dbReference type="OrthoDB" id="5597848at2759"/>
<dbReference type="AlphaFoldDB" id="A0A8C5N3K8"/>
<dbReference type="Gene3D" id="1.10.225.10">
    <property type="entry name" value="Saposin-like"/>
    <property type="match status" value="1"/>
</dbReference>
<dbReference type="InterPro" id="IPR036361">
    <property type="entry name" value="SAP_dom_sf"/>
</dbReference>